<protein>
    <submittedName>
        <fullName evidence="1">Uncharacterized protein</fullName>
    </submittedName>
</protein>
<dbReference type="AlphaFoldDB" id="A0A7K0D786"/>
<dbReference type="RefSeq" id="WP_153412348.1">
    <property type="nucleotide sequence ID" value="NZ_WEGK01000010.1"/>
</dbReference>
<dbReference type="EMBL" id="WEGK01000010">
    <property type="protein sequence ID" value="MQY21519.1"/>
    <property type="molecule type" value="Genomic_DNA"/>
</dbReference>
<dbReference type="Gene3D" id="1.20.120.580">
    <property type="entry name" value="bsu32300-like"/>
    <property type="match status" value="1"/>
</dbReference>
<comment type="caution">
    <text evidence="1">The sequence shown here is derived from an EMBL/GenBank/DDBJ whole genome shotgun (WGS) entry which is preliminary data.</text>
</comment>
<proteinExistence type="predicted"/>
<reference evidence="1 2" key="1">
    <citation type="submission" date="2019-10" db="EMBL/GenBank/DDBJ databases">
        <title>Nocardia macrotermitis sp. nov. and Nocardia aurantia sp. nov., isolated from the gut of fungus growing-termite Macrotermes natalensis.</title>
        <authorList>
            <person name="Benndorf R."/>
            <person name="Schwitalla J."/>
            <person name="Martin K."/>
            <person name="De Beer W."/>
            <person name="Kaster A.-K."/>
            <person name="Vollmers J."/>
            <person name="Poulsen M."/>
            <person name="Beemelmanns C."/>
        </authorList>
    </citation>
    <scope>NUCLEOTIDE SEQUENCE [LARGE SCALE GENOMIC DNA]</scope>
    <source>
        <strain evidence="1 2">RB20</strain>
    </source>
</reference>
<name>A0A7K0D786_9NOCA</name>
<dbReference type="OrthoDB" id="4774978at2"/>
<organism evidence="1 2">
    <name type="scientific">Nocardia macrotermitis</name>
    <dbReference type="NCBI Taxonomy" id="2585198"/>
    <lineage>
        <taxon>Bacteria</taxon>
        <taxon>Bacillati</taxon>
        <taxon>Actinomycetota</taxon>
        <taxon>Actinomycetes</taxon>
        <taxon>Mycobacteriales</taxon>
        <taxon>Nocardiaceae</taxon>
        <taxon>Nocardia</taxon>
    </lineage>
</organism>
<dbReference type="InterPro" id="IPR037038">
    <property type="entry name" value="HepT-like_sf"/>
</dbReference>
<evidence type="ECO:0000313" key="2">
    <source>
        <dbReference type="Proteomes" id="UP000438448"/>
    </source>
</evidence>
<evidence type="ECO:0000313" key="1">
    <source>
        <dbReference type="EMBL" id="MQY21519.1"/>
    </source>
</evidence>
<accession>A0A7K0D786</accession>
<gene>
    <name evidence="1" type="ORF">NRB20_46320</name>
</gene>
<keyword evidence="2" id="KW-1185">Reference proteome</keyword>
<sequence>MTTFPKQESVANKLITMRKSIGQLESLGPVNGVRLEGIPQIGLVAERILTLLHDLAFEINTQTAAAFLSDPPPTTTAAFRAAARAGVIDAALATRFTAADEPHHTRFQLSLDIDPADAAKIACDGLSAYGQYTEQVSCWIATRRDIGPWIEPTRAREHDGQRLSIREPAENAVAARTLGSTRARIAQE</sequence>
<dbReference type="Proteomes" id="UP000438448">
    <property type="component" value="Unassembled WGS sequence"/>
</dbReference>